<evidence type="ECO:0000259" key="10">
    <source>
        <dbReference type="Pfam" id="PF08240"/>
    </source>
</evidence>
<dbReference type="Gene3D" id="3.90.180.10">
    <property type="entry name" value="Medium-chain alcohol dehydrogenases, catalytic domain"/>
    <property type="match status" value="1"/>
</dbReference>
<dbReference type="EC" id="1.1.1.1" evidence="3"/>
<comment type="cofactor">
    <cofactor evidence="1 8">
        <name>Zn(2+)</name>
        <dbReference type="ChEBI" id="CHEBI:29105"/>
    </cofactor>
</comment>
<accession>A0A517Y1T0</accession>
<evidence type="ECO:0000313" key="12">
    <source>
        <dbReference type="Proteomes" id="UP000319576"/>
    </source>
</evidence>
<dbReference type="SUPFAM" id="SSF50129">
    <property type="entry name" value="GroES-like"/>
    <property type="match status" value="1"/>
</dbReference>
<dbReference type="Proteomes" id="UP000319576">
    <property type="component" value="Chromosome"/>
</dbReference>
<name>A0A517Y1T0_9BACT</name>
<dbReference type="AlphaFoldDB" id="A0A517Y1T0"/>
<reference evidence="11 12" key="1">
    <citation type="submission" date="2019-02" db="EMBL/GenBank/DDBJ databases">
        <title>Deep-cultivation of Planctomycetes and their phenomic and genomic characterization uncovers novel biology.</title>
        <authorList>
            <person name="Wiegand S."/>
            <person name="Jogler M."/>
            <person name="Boedeker C."/>
            <person name="Pinto D."/>
            <person name="Vollmers J."/>
            <person name="Rivas-Marin E."/>
            <person name="Kohn T."/>
            <person name="Peeters S.H."/>
            <person name="Heuer A."/>
            <person name="Rast P."/>
            <person name="Oberbeckmann S."/>
            <person name="Bunk B."/>
            <person name="Jeske O."/>
            <person name="Meyerdierks A."/>
            <person name="Storesund J.E."/>
            <person name="Kallscheuer N."/>
            <person name="Luecker S."/>
            <person name="Lage O.M."/>
            <person name="Pohl T."/>
            <person name="Merkel B.J."/>
            <person name="Hornburger P."/>
            <person name="Mueller R.-W."/>
            <person name="Bruemmer F."/>
            <person name="Labrenz M."/>
            <person name="Spormann A.M."/>
            <person name="Op den Camp H."/>
            <person name="Overmann J."/>
            <person name="Amann R."/>
            <person name="Jetten M.S.M."/>
            <person name="Mascher T."/>
            <person name="Medema M.H."/>
            <person name="Devos D.P."/>
            <person name="Kaster A.-K."/>
            <person name="Ovreas L."/>
            <person name="Rohde M."/>
            <person name="Galperin M.Y."/>
            <person name="Jogler C."/>
        </authorList>
    </citation>
    <scope>NUCLEOTIDE SEQUENCE [LARGE SCALE GENOMIC DNA]</scope>
    <source>
        <strain evidence="11 12">ETA_A1</strain>
    </source>
</reference>
<evidence type="ECO:0000256" key="7">
    <source>
        <dbReference type="ARBA" id="ARBA00023027"/>
    </source>
</evidence>
<dbReference type="NCBIfam" id="TIGR03366">
    <property type="entry name" value="HpnZ_proposed"/>
    <property type="match status" value="1"/>
</dbReference>
<feature type="domain" description="Alcohol dehydrogenase-like N-terminal" evidence="10">
    <location>
        <begin position="26"/>
        <end position="137"/>
    </location>
</feature>
<protein>
    <recommendedName>
        <fullName evidence="3">alcohol dehydrogenase</fullName>
        <ecNumber evidence="3">1.1.1.1</ecNumber>
    </recommendedName>
</protein>
<gene>
    <name evidence="11" type="primary">camD</name>
    <name evidence="11" type="ORF">ETAA1_57310</name>
</gene>
<dbReference type="PROSITE" id="PS00059">
    <property type="entry name" value="ADH_ZINC"/>
    <property type="match status" value="1"/>
</dbReference>
<dbReference type="PANTHER" id="PTHR42940:SF3">
    <property type="entry name" value="ALCOHOL DEHYDROGENASE 1-RELATED"/>
    <property type="match status" value="1"/>
</dbReference>
<feature type="domain" description="Alcohol dehydrogenase-like C-terminal" evidence="9">
    <location>
        <begin position="188"/>
        <end position="316"/>
    </location>
</feature>
<comment type="similarity">
    <text evidence="2 8">Belongs to the zinc-containing alcohol dehydrogenase family.</text>
</comment>
<dbReference type="InterPro" id="IPR013149">
    <property type="entry name" value="ADH-like_C"/>
</dbReference>
<evidence type="ECO:0000256" key="3">
    <source>
        <dbReference type="ARBA" id="ARBA00013190"/>
    </source>
</evidence>
<keyword evidence="7" id="KW-0520">NAD</keyword>
<dbReference type="GO" id="GO:0004022">
    <property type="term" value="F:alcohol dehydrogenase (NAD+) activity"/>
    <property type="evidence" value="ECO:0007669"/>
    <property type="project" value="UniProtKB-EC"/>
</dbReference>
<dbReference type="SUPFAM" id="SSF51735">
    <property type="entry name" value="NAD(P)-binding Rossmann-fold domains"/>
    <property type="match status" value="1"/>
</dbReference>
<sequence length="356" mass="35684">MASVVLFHGAGRPLELVTEPTPEPRAGELLVRVSCCTLCRSDLHTHAGRRTEPTPAVLGHEVVGRIGAFGPGATPTDYRGTPATVGTRVTWAVAVGCGACFFCADGLPQKCETPFKYGHRRAEPGRPAGGLAEFVLLVPGTAWFVVPDAIPDRVAAPANCATATAAAVLRAAGSVAGRTVLVFGAGVLGVTACALARAAGAAAVVAADPHPANRNRAALFGATHAVAPGEDTRAAVLAATAGRGADVVLELAGTADAVAAALALARVGGTVILAGTVAPVGAVPLNPEAVVRRMLTVRGVHNYHPADLAAALDFLAGPGAAYPFAELVGAAYPLADAEQAFADAHARPGVRTAVVP</sequence>
<evidence type="ECO:0000256" key="5">
    <source>
        <dbReference type="ARBA" id="ARBA00022833"/>
    </source>
</evidence>
<dbReference type="GO" id="GO:0008270">
    <property type="term" value="F:zinc ion binding"/>
    <property type="evidence" value="ECO:0007669"/>
    <property type="project" value="InterPro"/>
</dbReference>
<dbReference type="GO" id="GO:0005737">
    <property type="term" value="C:cytoplasm"/>
    <property type="evidence" value="ECO:0007669"/>
    <property type="project" value="TreeGrafter"/>
</dbReference>
<evidence type="ECO:0000313" key="11">
    <source>
        <dbReference type="EMBL" id="QDU23725.1"/>
    </source>
</evidence>
<proteinExistence type="inferred from homology"/>
<dbReference type="Pfam" id="PF00107">
    <property type="entry name" value="ADH_zinc_N"/>
    <property type="match status" value="1"/>
</dbReference>
<dbReference type="Gene3D" id="3.40.50.720">
    <property type="entry name" value="NAD(P)-binding Rossmann-like Domain"/>
    <property type="match status" value="1"/>
</dbReference>
<dbReference type="InterPro" id="IPR002328">
    <property type="entry name" value="ADH_Zn_CS"/>
</dbReference>
<dbReference type="InterPro" id="IPR013154">
    <property type="entry name" value="ADH-like_N"/>
</dbReference>
<dbReference type="InterPro" id="IPR011032">
    <property type="entry name" value="GroES-like_sf"/>
</dbReference>
<dbReference type="EMBL" id="CP036273">
    <property type="protein sequence ID" value="QDU23725.1"/>
    <property type="molecule type" value="Genomic_DNA"/>
</dbReference>
<keyword evidence="6 11" id="KW-0560">Oxidoreductase</keyword>
<evidence type="ECO:0000256" key="4">
    <source>
        <dbReference type="ARBA" id="ARBA00022723"/>
    </source>
</evidence>
<dbReference type="OrthoDB" id="239596at2"/>
<keyword evidence="12" id="KW-1185">Reference proteome</keyword>
<organism evidence="11 12">
    <name type="scientific">Urbifossiella limnaea</name>
    <dbReference type="NCBI Taxonomy" id="2528023"/>
    <lineage>
        <taxon>Bacteria</taxon>
        <taxon>Pseudomonadati</taxon>
        <taxon>Planctomycetota</taxon>
        <taxon>Planctomycetia</taxon>
        <taxon>Gemmatales</taxon>
        <taxon>Gemmataceae</taxon>
        <taxon>Urbifossiella</taxon>
    </lineage>
</organism>
<dbReference type="InterPro" id="IPR017743">
    <property type="entry name" value="ADH_phosphonate_catab-assoc"/>
</dbReference>
<evidence type="ECO:0000256" key="8">
    <source>
        <dbReference type="RuleBase" id="RU361277"/>
    </source>
</evidence>
<evidence type="ECO:0000256" key="1">
    <source>
        <dbReference type="ARBA" id="ARBA00001947"/>
    </source>
</evidence>
<dbReference type="PANTHER" id="PTHR42940">
    <property type="entry name" value="ALCOHOL DEHYDROGENASE 1-RELATED"/>
    <property type="match status" value="1"/>
</dbReference>
<keyword evidence="5 8" id="KW-0862">Zinc</keyword>
<evidence type="ECO:0000256" key="2">
    <source>
        <dbReference type="ARBA" id="ARBA00008072"/>
    </source>
</evidence>
<evidence type="ECO:0000259" key="9">
    <source>
        <dbReference type="Pfam" id="PF00107"/>
    </source>
</evidence>
<dbReference type="InterPro" id="IPR036291">
    <property type="entry name" value="NAD(P)-bd_dom_sf"/>
</dbReference>
<dbReference type="RefSeq" id="WP_145243951.1">
    <property type="nucleotide sequence ID" value="NZ_CP036273.1"/>
</dbReference>
<dbReference type="KEGG" id="uli:ETAA1_57310"/>
<evidence type="ECO:0000256" key="6">
    <source>
        <dbReference type="ARBA" id="ARBA00023002"/>
    </source>
</evidence>
<keyword evidence="4 8" id="KW-0479">Metal-binding</keyword>
<dbReference type="Pfam" id="PF08240">
    <property type="entry name" value="ADH_N"/>
    <property type="match status" value="1"/>
</dbReference>